<dbReference type="AlphaFoldDB" id="A0A8T1WMZ9"/>
<keyword evidence="1" id="KW-0472">Membrane</keyword>
<keyword evidence="1" id="KW-0812">Transmembrane</keyword>
<feature type="transmembrane region" description="Helical" evidence="1">
    <location>
        <begin position="265"/>
        <end position="288"/>
    </location>
</feature>
<gene>
    <name evidence="2" type="ORF">PHYBOEH_006142</name>
</gene>
<organism evidence="2 3">
    <name type="scientific">Phytophthora boehmeriae</name>
    <dbReference type="NCBI Taxonomy" id="109152"/>
    <lineage>
        <taxon>Eukaryota</taxon>
        <taxon>Sar</taxon>
        <taxon>Stramenopiles</taxon>
        <taxon>Oomycota</taxon>
        <taxon>Peronosporomycetes</taxon>
        <taxon>Peronosporales</taxon>
        <taxon>Peronosporaceae</taxon>
        <taxon>Phytophthora</taxon>
    </lineage>
</organism>
<dbReference type="InterPro" id="IPR052613">
    <property type="entry name" value="LicD_transferase"/>
</dbReference>
<accession>A0A8T1WMZ9</accession>
<protein>
    <submittedName>
        <fullName evidence="2">Uncharacterized protein</fullName>
    </submittedName>
</protein>
<dbReference type="Proteomes" id="UP000693981">
    <property type="component" value="Unassembled WGS sequence"/>
</dbReference>
<name>A0A8T1WMZ9_9STRA</name>
<keyword evidence="3" id="KW-1185">Reference proteome</keyword>
<keyword evidence="1" id="KW-1133">Transmembrane helix</keyword>
<dbReference type="PANTHER" id="PTHR13627">
    <property type="entry name" value="FUKUTIN RELATED PROTEIN"/>
    <property type="match status" value="1"/>
</dbReference>
<sequence>MPSFKTASYATYLERLKSFWSNARFLLQFSVDRPFLKWKFFQKRMTQGYQGPCTKSGKRVEAGVKKRATVVSMDEFRTSKLCSQCHQTLSVVRYSVDTMLPKRKKCKGEVLVRNRAEIQIDEKKCYGVLRCGHADCDARYWDRDVNAAINMAELLKSEILGRPSCFICNNSVTVYPPVGHQRIYDLAKTSTKTAAPSPSKSMQRARTATVTEESSYDEKIELLVEDGNADDTIQEKEQSFSVSPSKKRLPLPKARFMTRSSSPRAMFSEVALVACIGFVLVVCGLVVLEMQMSPRPMLTESKCSPRMVDATKTEYESNHRFNAMIKSITPFPAPVFYGDHQSLCSDTDRYYRQYEYCLPISGRKDSDFCSGADRMDLMVPQTTSTRCYASVLHLLLVDVYEELQALDYDPILTFGSLLGAVRNGSMIPFTEDTDLAYSGRIRYGDELGATLWRKGYHLFHHGIWRVCVAPTHPLATNLYDPDLPIAQEFEVPYLDLYAMQKVKDGMAYTMQELGDRTLPSYRVEPFSQVSINGLPYNTVHDPEYFLLEEYGPDFKKPKPREE</sequence>
<reference evidence="2" key="1">
    <citation type="submission" date="2021-02" db="EMBL/GenBank/DDBJ databases">
        <authorList>
            <person name="Palmer J.M."/>
        </authorList>
    </citation>
    <scope>NUCLEOTIDE SEQUENCE</scope>
    <source>
        <strain evidence="2">SCRP23</strain>
    </source>
</reference>
<evidence type="ECO:0000313" key="2">
    <source>
        <dbReference type="EMBL" id="KAG7393300.1"/>
    </source>
</evidence>
<dbReference type="OrthoDB" id="444255at2759"/>
<evidence type="ECO:0000256" key="1">
    <source>
        <dbReference type="SAM" id="Phobius"/>
    </source>
</evidence>
<evidence type="ECO:0000313" key="3">
    <source>
        <dbReference type="Proteomes" id="UP000693981"/>
    </source>
</evidence>
<dbReference type="EMBL" id="JAGDFL010000321">
    <property type="protein sequence ID" value="KAG7393300.1"/>
    <property type="molecule type" value="Genomic_DNA"/>
</dbReference>
<dbReference type="PANTHER" id="PTHR13627:SF33">
    <property type="entry name" value="LICD FAMILY PROTEIN"/>
    <property type="match status" value="1"/>
</dbReference>
<comment type="caution">
    <text evidence="2">The sequence shown here is derived from an EMBL/GenBank/DDBJ whole genome shotgun (WGS) entry which is preliminary data.</text>
</comment>
<proteinExistence type="predicted"/>